<dbReference type="AlphaFoldDB" id="A0A5C4J241"/>
<protein>
    <submittedName>
        <fullName evidence="1">Uncharacterized protein</fullName>
    </submittedName>
</protein>
<evidence type="ECO:0000313" key="1">
    <source>
        <dbReference type="EMBL" id="TMQ87884.1"/>
    </source>
</evidence>
<evidence type="ECO:0000313" key="2">
    <source>
        <dbReference type="Proteomes" id="UP000309174"/>
    </source>
</evidence>
<name>A0A5C4J241_9ACTN</name>
<organism evidence="1 2">
    <name type="scientific">Actinomadura soli</name>
    <dbReference type="NCBI Taxonomy" id="2508997"/>
    <lineage>
        <taxon>Bacteria</taxon>
        <taxon>Bacillati</taxon>
        <taxon>Actinomycetota</taxon>
        <taxon>Actinomycetes</taxon>
        <taxon>Streptosporangiales</taxon>
        <taxon>Thermomonosporaceae</taxon>
        <taxon>Actinomadura</taxon>
    </lineage>
</organism>
<dbReference type="EMBL" id="VCKW01000424">
    <property type="protein sequence ID" value="TMQ87884.1"/>
    <property type="molecule type" value="Genomic_DNA"/>
</dbReference>
<reference evidence="1 2" key="1">
    <citation type="submission" date="2019-05" db="EMBL/GenBank/DDBJ databases">
        <title>Draft genome sequence of Actinomadura sp. 14C53.</title>
        <authorList>
            <person name="Saricaoglu S."/>
            <person name="Isik K."/>
        </authorList>
    </citation>
    <scope>NUCLEOTIDE SEQUENCE [LARGE SCALE GENOMIC DNA]</scope>
    <source>
        <strain evidence="1 2">14C53</strain>
    </source>
</reference>
<comment type="caution">
    <text evidence="1">The sequence shown here is derived from an EMBL/GenBank/DDBJ whole genome shotgun (WGS) entry which is preliminary data.</text>
</comment>
<sequence length="84" mass="8458">MTNPTTNLMTLPFAVIGPQPIPAGPTHATPATTDVTTGGAAGCSNCGSVHSVRVLPDGRHRCACGHRWTPTARPTTGAPADGTP</sequence>
<keyword evidence="2" id="KW-1185">Reference proteome</keyword>
<gene>
    <name evidence="1" type="ORF">ETD83_39700</name>
</gene>
<accession>A0A5C4J241</accession>
<proteinExistence type="predicted"/>
<dbReference type="Proteomes" id="UP000309174">
    <property type="component" value="Unassembled WGS sequence"/>
</dbReference>